<dbReference type="SUPFAM" id="SSF55048">
    <property type="entry name" value="Probable ACP-binding domain of malonyl-CoA ACP transacylase"/>
    <property type="match status" value="1"/>
</dbReference>
<reference evidence="2 3" key="1">
    <citation type="submission" date="2018-10" db="EMBL/GenBank/DDBJ databases">
        <title>Sequencing the genomes of 1000 actinobacteria strains.</title>
        <authorList>
            <person name="Klenk H.-P."/>
        </authorList>
    </citation>
    <scope>NUCLEOTIDE SEQUENCE [LARGE SCALE GENOMIC DNA]</scope>
    <source>
        <strain evidence="2 3">DSM 43911</strain>
    </source>
</reference>
<name>A0A495XLD1_9PSEU</name>
<sequence>MTGVVLREFGVTGRLGVVNPTPERLQRAEKVARKGRPWRGRDDIWFSPEPLRGKVVFLFPGLEADFAPRVEDLVDDPLDLGTDTLGRHAAAVLTANRVVDEALRRTGIRPDAVAGHSVGEWSAMVSGGLFDAAELQELLWRTDLDALRVPGVEFAVLGCPLDKVELPWPNVVVSHENSANQTVVCGPADEIAELAEHYRRKAVICQVLPFRSGFHTPMLEPYLEQFPIPKLPLHPARIPVWSATTARPFPSDEPAVRDLCRRHLLEPVRFATLLRTLHDDGFRTFVQAGPGTLSSLVSDTLRDRDHLAVAANSPHRSGIEQLRRVATALWVEGGDPDFSALDPAPAPRGALAEFRAVLAEAEAAVAAVLAAQHKIEVSTAAMPHLLDHCFAHQRPGWPDESDLRPVMPATTMIAHLVEAAGRAAPGRVVTDLRDVRFHRWLVAAPGHRVTLSAQDGRAKLGDYADATVTAAHRHPPAPRPWDLPHDERDPVLPAHRLYDERWLFHGPGYRGLTRTVAIGERSIRGRITVPGAPGALLDNVGQLLGHWLVELHPERWIAFPKSIDHLRWHAPEPPIGSTVDCTIRITEVTEDTVRADAQVIRDGEVVIAITGWTDHRFDGGADGGAVHRFPETSTLSRPTADGWWLAVDRWSLASREFYLHKYCGAAERAEYDRCPPTQRRDWLATRVAVKDAVRGALWRDGAPPLFPAEVRVRQHGDRFTAEGLHGLALPPLEVTVLRSTAAAVAWNACAKVVQQQGRDIA</sequence>
<dbReference type="PANTHER" id="PTHR43074:SF1">
    <property type="entry name" value="BETA-KETOACYL SYNTHASE FAMILY PROTEIN-RELATED"/>
    <property type="match status" value="1"/>
</dbReference>
<protein>
    <submittedName>
        <fullName evidence="2">Acyl transferase family protein</fullName>
    </submittedName>
</protein>
<dbReference type="PANTHER" id="PTHR43074">
    <property type="entry name" value="OMEGA-3 POLYUNSATURATED FATTY ACID SYNTHASE PFAB-RELATED"/>
    <property type="match status" value="1"/>
</dbReference>
<evidence type="ECO:0000313" key="2">
    <source>
        <dbReference type="EMBL" id="RKT73684.1"/>
    </source>
</evidence>
<dbReference type="InterPro" id="IPR014043">
    <property type="entry name" value="Acyl_transferase_dom"/>
</dbReference>
<keyword evidence="2" id="KW-0808">Transferase</keyword>
<comment type="caution">
    <text evidence="2">The sequence shown here is derived from an EMBL/GenBank/DDBJ whole genome shotgun (WGS) entry which is preliminary data.</text>
</comment>
<dbReference type="InterPro" id="IPR001227">
    <property type="entry name" value="Ac_transferase_dom_sf"/>
</dbReference>
<dbReference type="InterPro" id="IPR052568">
    <property type="entry name" value="PKS-FAS_Synthase"/>
</dbReference>
<dbReference type="EMBL" id="RBXR01000001">
    <property type="protein sequence ID" value="RKT73684.1"/>
    <property type="molecule type" value="Genomic_DNA"/>
</dbReference>
<keyword evidence="3" id="KW-1185">Reference proteome</keyword>
<organism evidence="2 3">
    <name type="scientific">Saccharothrix variisporea</name>
    <dbReference type="NCBI Taxonomy" id="543527"/>
    <lineage>
        <taxon>Bacteria</taxon>
        <taxon>Bacillati</taxon>
        <taxon>Actinomycetota</taxon>
        <taxon>Actinomycetes</taxon>
        <taxon>Pseudonocardiales</taxon>
        <taxon>Pseudonocardiaceae</taxon>
        <taxon>Saccharothrix</taxon>
    </lineage>
</organism>
<dbReference type="RefSeq" id="WP_147459431.1">
    <property type="nucleotide sequence ID" value="NZ_JBIUBA010000016.1"/>
</dbReference>
<dbReference type="OrthoDB" id="9778690at2"/>
<dbReference type="SUPFAM" id="SSF52151">
    <property type="entry name" value="FabD/lysophospholipase-like"/>
    <property type="match status" value="1"/>
</dbReference>
<dbReference type="AlphaFoldDB" id="A0A495XLD1"/>
<dbReference type="SUPFAM" id="SSF54637">
    <property type="entry name" value="Thioesterase/thiol ester dehydrase-isomerase"/>
    <property type="match status" value="1"/>
</dbReference>
<dbReference type="Gene3D" id="3.10.129.110">
    <property type="entry name" value="Polyketide synthase dehydratase"/>
    <property type="match status" value="1"/>
</dbReference>
<proteinExistence type="predicted"/>
<dbReference type="InterPro" id="IPR042104">
    <property type="entry name" value="PKS_dehydratase_sf"/>
</dbReference>
<dbReference type="Proteomes" id="UP000272729">
    <property type="component" value="Unassembled WGS sequence"/>
</dbReference>
<gene>
    <name evidence="2" type="ORF">DFJ66_7021</name>
</gene>
<evidence type="ECO:0000313" key="3">
    <source>
        <dbReference type="Proteomes" id="UP000272729"/>
    </source>
</evidence>
<dbReference type="InterPro" id="IPR016036">
    <property type="entry name" value="Malonyl_transacylase_ACP-bd"/>
</dbReference>
<dbReference type="SMART" id="SM00827">
    <property type="entry name" value="PKS_AT"/>
    <property type="match status" value="1"/>
</dbReference>
<dbReference type="InterPro" id="IPR016035">
    <property type="entry name" value="Acyl_Trfase/lysoPLipase"/>
</dbReference>
<feature type="domain" description="Malonyl-CoA:ACP transacylase (MAT)" evidence="1">
    <location>
        <begin position="58"/>
        <end position="316"/>
    </location>
</feature>
<dbReference type="InterPro" id="IPR029069">
    <property type="entry name" value="HotDog_dom_sf"/>
</dbReference>
<dbReference type="GO" id="GO:0016740">
    <property type="term" value="F:transferase activity"/>
    <property type="evidence" value="ECO:0007669"/>
    <property type="project" value="UniProtKB-KW"/>
</dbReference>
<accession>A0A495XLD1</accession>
<dbReference type="Gene3D" id="3.40.366.10">
    <property type="entry name" value="Malonyl-Coenzyme A Acyl Carrier Protein, domain 2"/>
    <property type="match status" value="1"/>
</dbReference>
<dbReference type="Pfam" id="PF00698">
    <property type="entry name" value="Acyl_transf_1"/>
    <property type="match status" value="1"/>
</dbReference>
<evidence type="ECO:0000259" key="1">
    <source>
        <dbReference type="SMART" id="SM00827"/>
    </source>
</evidence>